<reference evidence="1 2" key="2">
    <citation type="journal article" date="2022" name="Mol. Ecol. Resour.">
        <title>The genomes of chicory, endive, great burdock and yacon provide insights into Asteraceae paleo-polyploidization history and plant inulin production.</title>
        <authorList>
            <person name="Fan W."/>
            <person name="Wang S."/>
            <person name="Wang H."/>
            <person name="Wang A."/>
            <person name="Jiang F."/>
            <person name="Liu H."/>
            <person name="Zhao H."/>
            <person name="Xu D."/>
            <person name="Zhang Y."/>
        </authorList>
    </citation>
    <scope>NUCLEOTIDE SEQUENCE [LARGE SCALE GENOMIC DNA]</scope>
    <source>
        <strain evidence="2">cv. Punajuju</strain>
        <tissue evidence="1">Leaves</tissue>
    </source>
</reference>
<dbReference type="EMBL" id="CM042013">
    <property type="protein sequence ID" value="KAI3739455.1"/>
    <property type="molecule type" value="Genomic_DNA"/>
</dbReference>
<keyword evidence="2" id="KW-1185">Reference proteome</keyword>
<protein>
    <submittedName>
        <fullName evidence="1">Uncharacterized protein</fullName>
    </submittedName>
</protein>
<proteinExistence type="predicted"/>
<evidence type="ECO:0000313" key="2">
    <source>
        <dbReference type="Proteomes" id="UP001055811"/>
    </source>
</evidence>
<reference evidence="2" key="1">
    <citation type="journal article" date="2022" name="Mol. Ecol. Resour.">
        <title>The genomes of chicory, endive, great burdock and yacon provide insights into Asteraceae palaeo-polyploidization history and plant inulin production.</title>
        <authorList>
            <person name="Fan W."/>
            <person name="Wang S."/>
            <person name="Wang H."/>
            <person name="Wang A."/>
            <person name="Jiang F."/>
            <person name="Liu H."/>
            <person name="Zhao H."/>
            <person name="Xu D."/>
            <person name="Zhang Y."/>
        </authorList>
    </citation>
    <scope>NUCLEOTIDE SEQUENCE [LARGE SCALE GENOMIC DNA]</scope>
    <source>
        <strain evidence="2">cv. Punajuju</strain>
    </source>
</reference>
<gene>
    <name evidence="1" type="ORF">L2E82_29859</name>
</gene>
<evidence type="ECO:0000313" key="1">
    <source>
        <dbReference type="EMBL" id="KAI3739455.1"/>
    </source>
</evidence>
<dbReference type="Proteomes" id="UP001055811">
    <property type="component" value="Linkage Group LG05"/>
</dbReference>
<sequence>MFRETAYQCISWNSKARPKMHMIIKRIEKALDFQNHRASSTVTIHSLQYENLENLLIPLEEISLATRHFSSENRIDRGGFCIVYQGQLSKQWQNRTAVFKRYNGKDEFLTELKMISNFKQENIIPFIGYCDEQDEKIIVLEFASNLGVDRHLRDSSKRSCLTWVHRMKICMGAARALEYLHSGLGENRAVIHRDMKSSSILLDDNLDAKICGFGLSLLIDRNEPQVYEAAAGTPFYIDPIYKESGIVHTDSDVYSFGLVLFEMLIGMLAYHERSIDDDQPQKLLNLVERYYDNGLDKLIDPDIRDEINTHSLYTFKKIAYRCLSMNIKDRPTMKRILKRIEDALDFQKHGTPYSITSRSLESYLIPLKEINSASGSFSTLIGDGGFGFVYKGEPSQSWQNWPVAIKRLNQGGHQGKKEFDNELKLISRFHHPNIIPFVGYCDEQDQMIIVYQYAVNGSLDRYLENRNKMRSLTWAQRLKICLGAAKGLEYLHSGGLKKDDRVIHRDVKSGNILLDENLDAKICDFGLSTEGPRNQESSQIFTKAAGTNFYMDPIYNASGVLGKESDVYSFGVVLFEMLSGRLAYKQTTFVDGNPQYLINLVRYYYENGPEKFIDPDIRDEIDNRSFHTFKEVAYQCISFISRERPTMEMIIDKIEDAIDFQENKV</sequence>
<organism evidence="1 2">
    <name type="scientific">Cichorium intybus</name>
    <name type="common">Chicory</name>
    <dbReference type="NCBI Taxonomy" id="13427"/>
    <lineage>
        <taxon>Eukaryota</taxon>
        <taxon>Viridiplantae</taxon>
        <taxon>Streptophyta</taxon>
        <taxon>Embryophyta</taxon>
        <taxon>Tracheophyta</taxon>
        <taxon>Spermatophyta</taxon>
        <taxon>Magnoliopsida</taxon>
        <taxon>eudicotyledons</taxon>
        <taxon>Gunneridae</taxon>
        <taxon>Pentapetalae</taxon>
        <taxon>asterids</taxon>
        <taxon>campanulids</taxon>
        <taxon>Asterales</taxon>
        <taxon>Asteraceae</taxon>
        <taxon>Cichorioideae</taxon>
        <taxon>Cichorieae</taxon>
        <taxon>Cichoriinae</taxon>
        <taxon>Cichorium</taxon>
    </lineage>
</organism>
<name>A0ACB9CYS7_CICIN</name>
<comment type="caution">
    <text evidence="1">The sequence shown here is derived from an EMBL/GenBank/DDBJ whole genome shotgun (WGS) entry which is preliminary data.</text>
</comment>
<accession>A0ACB9CYS7</accession>